<gene>
    <name evidence="7 8" type="primary">rplR</name>
    <name evidence="8" type="ORF">TR69_WS6001001191</name>
</gene>
<dbReference type="AlphaFoldDB" id="A0A136LX37"/>
<dbReference type="GO" id="GO:0003735">
    <property type="term" value="F:structural constituent of ribosome"/>
    <property type="evidence" value="ECO:0007669"/>
    <property type="project" value="InterPro"/>
</dbReference>
<evidence type="ECO:0000256" key="1">
    <source>
        <dbReference type="ARBA" id="ARBA00007116"/>
    </source>
</evidence>
<organism evidence="8 9">
    <name type="scientific">candidate division WS6 bacterium OLB20</name>
    <dbReference type="NCBI Taxonomy" id="1617426"/>
    <lineage>
        <taxon>Bacteria</taxon>
        <taxon>Candidatus Dojkabacteria</taxon>
    </lineage>
</organism>
<dbReference type="Gene3D" id="3.30.420.100">
    <property type="match status" value="1"/>
</dbReference>
<keyword evidence="5 7" id="KW-0687">Ribonucleoprotein</keyword>
<keyword evidence="4 7" id="KW-0689">Ribosomal protein</keyword>
<dbReference type="GO" id="GO:0008097">
    <property type="term" value="F:5S rRNA binding"/>
    <property type="evidence" value="ECO:0007669"/>
    <property type="project" value="TreeGrafter"/>
</dbReference>
<keyword evidence="2 7" id="KW-0699">rRNA-binding</keyword>
<dbReference type="InterPro" id="IPR005484">
    <property type="entry name" value="Ribosomal_uL18_bac/plant/anim"/>
</dbReference>
<evidence type="ECO:0000256" key="7">
    <source>
        <dbReference type="HAMAP-Rule" id="MF_01337"/>
    </source>
</evidence>
<dbReference type="GO" id="GO:0006412">
    <property type="term" value="P:translation"/>
    <property type="evidence" value="ECO:0007669"/>
    <property type="project" value="UniProtKB-UniRule"/>
</dbReference>
<evidence type="ECO:0000313" key="9">
    <source>
        <dbReference type="Proteomes" id="UP000070457"/>
    </source>
</evidence>
<dbReference type="PATRIC" id="fig|1617426.3.peg.1180"/>
<dbReference type="EMBL" id="JYNZ01000004">
    <property type="protein sequence ID" value="KXK26196.1"/>
    <property type="molecule type" value="Genomic_DNA"/>
</dbReference>
<dbReference type="PANTHER" id="PTHR12899:SF3">
    <property type="entry name" value="LARGE RIBOSOMAL SUBUNIT PROTEIN UL18M"/>
    <property type="match status" value="1"/>
</dbReference>
<dbReference type="GO" id="GO:0022625">
    <property type="term" value="C:cytosolic large ribosomal subunit"/>
    <property type="evidence" value="ECO:0007669"/>
    <property type="project" value="TreeGrafter"/>
</dbReference>
<evidence type="ECO:0000313" key="8">
    <source>
        <dbReference type="EMBL" id="KXK26196.1"/>
    </source>
</evidence>
<dbReference type="NCBIfam" id="TIGR00060">
    <property type="entry name" value="L18_bact"/>
    <property type="match status" value="1"/>
</dbReference>
<evidence type="ECO:0000256" key="5">
    <source>
        <dbReference type="ARBA" id="ARBA00023274"/>
    </source>
</evidence>
<accession>A0A136LX37</accession>
<dbReference type="InterPro" id="IPR004389">
    <property type="entry name" value="Ribosomal_uL18_bac-type"/>
</dbReference>
<comment type="caution">
    <text evidence="8">The sequence shown here is derived from an EMBL/GenBank/DDBJ whole genome shotgun (WGS) entry which is preliminary data.</text>
</comment>
<protein>
    <recommendedName>
        <fullName evidence="6 7">Large ribosomal subunit protein uL18</fullName>
    </recommendedName>
</protein>
<dbReference type="STRING" id="1617426.TR69_WS6001001191"/>
<evidence type="ECO:0000256" key="3">
    <source>
        <dbReference type="ARBA" id="ARBA00022884"/>
    </source>
</evidence>
<comment type="function">
    <text evidence="7">This is one of the proteins that bind and probably mediate the attachment of the 5S RNA into the large ribosomal subunit, where it forms part of the central protuberance.</text>
</comment>
<name>A0A136LX37_9BACT</name>
<dbReference type="CDD" id="cd00432">
    <property type="entry name" value="Ribosomal_L18_L5e"/>
    <property type="match status" value="1"/>
</dbReference>
<reference evidence="8 9" key="1">
    <citation type="submission" date="2015-02" db="EMBL/GenBank/DDBJ databases">
        <title>Improved understanding of the partial-nitritation anammox process through 23 genomes representing the majority of the microbial community.</title>
        <authorList>
            <person name="Speth D.R."/>
            <person name="In T Zandt M."/>
            <person name="Guerrero Cruz S."/>
            <person name="Jetten M.S."/>
            <person name="Dutilh B.E."/>
        </authorList>
    </citation>
    <scope>NUCLEOTIDE SEQUENCE [LARGE SCALE GENOMIC DNA]</scope>
    <source>
        <strain evidence="8">OLB20</strain>
    </source>
</reference>
<keyword evidence="3 7" id="KW-0694">RNA-binding</keyword>
<dbReference type="SUPFAM" id="SSF53137">
    <property type="entry name" value="Translational machinery components"/>
    <property type="match status" value="1"/>
</dbReference>
<evidence type="ECO:0000256" key="2">
    <source>
        <dbReference type="ARBA" id="ARBA00022730"/>
    </source>
</evidence>
<dbReference type="FunFam" id="3.30.420.100:FF:000001">
    <property type="entry name" value="50S ribosomal protein L18"/>
    <property type="match status" value="1"/>
</dbReference>
<dbReference type="PANTHER" id="PTHR12899">
    <property type="entry name" value="39S RIBOSOMAL PROTEIN L18, MITOCHONDRIAL"/>
    <property type="match status" value="1"/>
</dbReference>
<proteinExistence type="inferred from homology"/>
<evidence type="ECO:0000256" key="6">
    <source>
        <dbReference type="ARBA" id="ARBA00035197"/>
    </source>
</evidence>
<evidence type="ECO:0000256" key="4">
    <source>
        <dbReference type="ARBA" id="ARBA00022980"/>
    </source>
</evidence>
<comment type="subunit">
    <text evidence="7">Part of the 50S ribosomal subunit; part of the 5S rRNA/L5/L18/L25 subcomplex. Contacts the 5S and 23S rRNAs.</text>
</comment>
<dbReference type="HAMAP" id="MF_01337_B">
    <property type="entry name" value="Ribosomal_uL18_B"/>
    <property type="match status" value="1"/>
</dbReference>
<dbReference type="InterPro" id="IPR057268">
    <property type="entry name" value="Ribosomal_L18"/>
</dbReference>
<dbReference type="Proteomes" id="UP000070457">
    <property type="component" value="Unassembled WGS sequence"/>
</dbReference>
<dbReference type="Pfam" id="PF00861">
    <property type="entry name" value="Ribosomal_L18p"/>
    <property type="match status" value="1"/>
</dbReference>
<comment type="similarity">
    <text evidence="1 7">Belongs to the universal ribosomal protein uL18 family.</text>
</comment>
<sequence length="114" mass="12704">MKNDKRTKRIRRKRSIRGRISGTASVPRLTVYRSNSHIYAQIIDDVAQVTLASASDTKIDKGNATERAQKVGQEVAKAAMGKKIEKVVFDRNGYKYHGRVKALADAAREAGLKF</sequence>